<accession>A0A9P7ANE2</accession>
<sequence>MFIPGHSSATRLLSPFQVQRYALHCIVTARFVKRDLVLKLTSAQVYRRPSFTPEQSKTHRVPGNYTVTDPTAIFMMCQHFTKYDLATYPTTRCLSNIILDQEPVHSGYQYLEGGVMTNGLLPLEQLIKSHICNDTMIRRVPGVICRAAAIAKSLRLSKAISYLRVTTGSFRAAAIFLTCAIISWSDDPLMLRLRSKMNQNNDQGKP</sequence>
<comment type="caution">
    <text evidence="1">The sequence shown here is derived from an EMBL/GenBank/DDBJ whole genome shotgun (WGS) entry which is preliminary data.</text>
</comment>
<protein>
    <submittedName>
        <fullName evidence="1">Uncharacterized protein</fullName>
    </submittedName>
</protein>
<gene>
    <name evidence="1" type="ORF">HD556DRAFT_542341</name>
</gene>
<reference evidence="1" key="1">
    <citation type="journal article" date="2020" name="New Phytol.">
        <title>Comparative genomics reveals dynamic genome evolution in host specialist ectomycorrhizal fungi.</title>
        <authorList>
            <person name="Lofgren L.A."/>
            <person name="Nguyen N.H."/>
            <person name="Vilgalys R."/>
            <person name="Ruytinx J."/>
            <person name="Liao H.L."/>
            <person name="Branco S."/>
            <person name="Kuo A."/>
            <person name="LaButti K."/>
            <person name="Lipzen A."/>
            <person name="Andreopoulos W."/>
            <person name="Pangilinan J."/>
            <person name="Riley R."/>
            <person name="Hundley H."/>
            <person name="Na H."/>
            <person name="Barry K."/>
            <person name="Grigoriev I.V."/>
            <person name="Stajich J.E."/>
            <person name="Kennedy P.G."/>
        </authorList>
    </citation>
    <scope>NUCLEOTIDE SEQUENCE</scope>
    <source>
        <strain evidence="1">S12</strain>
    </source>
</reference>
<keyword evidence="2" id="KW-1185">Reference proteome</keyword>
<dbReference type="Proteomes" id="UP000719766">
    <property type="component" value="Unassembled WGS sequence"/>
</dbReference>
<dbReference type="EMBL" id="JABBWE010000034">
    <property type="protein sequence ID" value="KAG1792795.1"/>
    <property type="molecule type" value="Genomic_DNA"/>
</dbReference>
<evidence type="ECO:0000313" key="1">
    <source>
        <dbReference type="EMBL" id="KAG1792795.1"/>
    </source>
</evidence>
<dbReference type="RefSeq" id="XP_041159364.1">
    <property type="nucleotide sequence ID" value="XM_041310907.1"/>
</dbReference>
<proteinExistence type="predicted"/>
<name>A0A9P7ANE2_9AGAM</name>
<dbReference type="AlphaFoldDB" id="A0A9P7ANE2"/>
<dbReference type="GeneID" id="64604671"/>
<evidence type="ECO:0000313" key="2">
    <source>
        <dbReference type="Proteomes" id="UP000719766"/>
    </source>
</evidence>
<organism evidence="1 2">
    <name type="scientific">Suillus plorans</name>
    <dbReference type="NCBI Taxonomy" id="116603"/>
    <lineage>
        <taxon>Eukaryota</taxon>
        <taxon>Fungi</taxon>
        <taxon>Dikarya</taxon>
        <taxon>Basidiomycota</taxon>
        <taxon>Agaricomycotina</taxon>
        <taxon>Agaricomycetes</taxon>
        <taxon>Agaricomycetidae</taxon>
        <taxon>Boletales</taxon>
        <taxon>Suillineae</taxon>
        <taxon>Suillaceae</taxon>
        <taxon>Suillus</taxon>
    </lineage>
</organism>